<dbReference type="PANTHER" id="PTHR12844:SF42">
    <property type="entry name" value="CONNECTOR ENHANCER OF KSR PROTEIN CNK"/>
    <property type="match status" value="1"/>
</dbReference>
<dbReference type="InterPro" id="IPR001849">
    <property type="entry name" value="PH_domain"/>
</dbReference>
<feature type="region of interest" description="Disordered" evidence="1">
    <location>
        <begin position="1"/>
        <end position="69"/>
    </location>
</feature>
<dbReference type="RefSeq" id="XP_032832687.1">
    <property type="nucleotide sequence ID" value="XM_032976796.1"/>
</dbReference>
<name>A0AAJ7XFW6_PETMA</name>
<dbReference type="PANTHER" id="PTHR12844">
    <property type="entry name" value="CONNECTOR ENCHANCER OF KINASE SUPPRESSOR OF RAS"/>
    <property type="match status" value="1"/>
</dbReference>
<protein>
    <submittedName>
        <fullName evidence="4">Connector enhancer of kinase suppressor of ras 2-like</fullName>
    </submittedName>
</protein>
<evidence type="ECO:0000259" key="2">
    <source>
        <dbReference type="PROSITE" id="PS50003"/>
    </source>
</evidence>
<accession>A0AAJ7XFW6</accession>
<dbReference type="Pfam" id="PF00169">
    <property type="entry name" value="PH"/>
    <property type="match status" value="1"/>
</dbReference>
<evidence type="ECO:0000313" key="3">
    <source>
        <dbReference type="Proteomes" id="UP001318040"/>
    </source>
</evidence>
<feature type="region of interest" description="Disordered" evidence="1">
    <location>
        <begin position="610"/>
        <end position="629"/>
    </location>
</feature>
<organism evidence="3 4">
    <name type="scientific">Petromyzon marinus</name>
    <name type="common">Sea lamprey</name>
    <dbReference type="NCBI Taxonomy" id="7757"/>
    <lineage>
        <taxon>Eukaryota</taxon>
        <taxon>Metazoa</taxon>
        <taxon>Chordata</taxon>
        <taxon>Craniata</taxon>
        <taxon>Vertebrata</taxon>
        <taxon>Cyclostomata</taxon>
        <taxon>Hyperoartia</taxon>
        <taxon>Petromyzontiformes</taxon>
        <taxon>Petromyzontidae</taxon>
        <taxon>Petromyzon</taxon>
    </lineage>
</organism>
<gene>
    <name evidence="4" type="primary">LOC116955621</name>
</gene>
<dbReference type="InterPro" id="IPR011993">
    <property type="entry name" value="PH-like_dom_sf"/>
</dbReference>
<dbReference type="KEGG" id="pmrn:116955621"/>
<reference evidence="4" key="1">
    <citation type="submission" date="2025-08" db="UniProtKB">
        <authorList>
            <consortium name="RefSeq"/>
        </authorList>
    </citation>
    <scope>IDENTIFICATION</scope>
    <source>
        <tissue evidence="4">Sperm</tissue>
    </source>
</reference>
<dbReference type="SMART" id="SM00233">
    <property type="entry name" value="PH"/>
    <property type="match status" value="1"/>
</dbReference>
<dbReference type="Gene3D" id="2.30.29.30">
    <property type="entry name" value="Pleckstrin-homology domain (PH domain)/Phosphotyrosine-binding domain (PTB)"/>
    <property type="match status" value="1"/>
</dbReference>
<dbReference type="AlphaFoldDB" id="A0AAJ7XFW6"/>
<dbReference type="PROSITE" id="PS50003">
    <property type="entry name" value="PH_DOMAIN"/>
    <property type="match status" value="1"/>
</dbReference>
<dbReference type="Proteomes" id="UP001318040">
    <property type="component" value="Chromosome 60"/>
</dbReference>
<proteinExistence type="predicted"/>
<dbReference type="InterPro" id="IPR051566">
    <property type="entry name" value="CNKSR"/>
</dbReference>
<keyword evidence="3" id="KW-1185">Reference proteome</keyword>
<feature type="compositionally biased region" description="Basic and acidic residues" evidence="1">
    <location>
        <begin position="1"/>
        <end position="11"/>
    </location>
</feature>
<dbReference type="SUPFAM" id="SSF50729">
    <property type="entry name" value="PH domain-like"/>
    <property type="match status" value="1"/>
</dbReference>
<feature type="region of interest" description="Disordered" evidence="1">
    <location>
        <begin position="228"/>
        <end position="252"/>
    </location>
</feature>
<feature type="region of interest" description="Disordered" evidence="1">
    <location>
        <begin position="363"/>
        <end position="484"/>
    </location>
</feature>
<sequence length="629" mass="67915">MPENILEHEGASDGTRPPGPAERHGAVAPGLASEASVGPEGRGAADENAGADNYRSVSRQNADRTSKTPAAAEILPSVLRPLSGTAEAFAANNVRMRNKNHIKGKATKMSRRRISCKDLGAGDLEGWVWKKKQIKSFFKPSWNRFWFVLQRSSVYWYTHRNDLKADGYINLQGFKVDRALESRRKFAFKATHPSIKPLYFATDSAEDMYRWIEKLRVVAIASASTEKEDQAADVSESEDDSEEGSAYGSLRSSSSVLRAPSLPVLNMPTGPLKYRHPSCERLCPLASPAPSLSCQQLQWDSPPAAPAGNVTATATAGTAVSLRSPAADRRSLAVSPTPSFLRRSWQALFGGHCELELAGVGAGAAENDRGGGDAGGRLGDDERKRKQQQQQQQQQQGHVRSTSDAEPTPKAGAGRTDDDECGERPSGARRNSWQGHGPGAAAGAGVARGRPEIDAAAGGGGRRVGSLPDLASRLPASRDGGRRPCAAAAAASPVGHEVAGDDSWDELYHSLSRARLFPHGAERKERSASQLRQSFTRRCRNPDINQRLLKLQALHRTLQAREAELRTIETLLSAGAEMSADGFREWKEQHGEHILSPEPAETADWLRVIEGQTQPASSGPSRTITETEI</sequence>
<feature type="compositionally biased region" description="Polar residues" evidence="1">
    <location>
        <begin position="611"/>
        <end position="629"/>
    </location>
</feature>
<evidence type="ECO:0000313" key="4">
    <source>
        <dbReference type="RefSeq" id="XP_032832687.1"/>
    </source>
</evidence>
<evidence type="ECO:0000256" key="1">
    <source>
        <dbReference type="SAM" id="MobiDB-lite"/>
    </source>
</evidence>
<feature type="domain" description="PH" evidence="2">
    <location>
        <begin position="121"/>
        <end position="220"/>
    </location>
</feature>